<dbReference type="InterPro" id="IPR038732">
    <property type="entry name" value="HpyO/CreE_NAD-binding"/>
</dbReference>
<protein>
    <submittedName>
        <fullName evidence="2">FAD(NAD)-dependent oxidoreductase</fullName>
    </submittedName>
</protein>
<organism evidence="2 3">
    <name type="scientific">Lacticaseibacillus saniviri JCM 17471 = DSM 24301</name>
    <dbReference type="NCBI Taxonomy" id="1293598"/>
    <lineage>
        <taxon>Bacteria</taxon>
        <taxon>Bacillati</taxon>
        <taxon>Bacillota</taxon>
        <taxon>Bacilli</taxon>
        <taxon>Lactobacillales</taxon>
        <taxon>Lactobacillaceae</taxon>
        <taxon>Lacticaseibacillus</taxon>
    </lineage>
</organism>
<evidence type="ECO:0000259" key="1">
    <source>
        <dbReference type="Pfam" id="PF13454"/>
    </source>
</evidence>
<dbReference type="STRING" id="1293598.IV56_GL001204"/>
<feature type="domain" description="FAD-dependent urate hydroxylase HpyO/Asp monooxygenase CreE-like FAD/NAD(P)-binding" evidence="1">
    <location>
        <begin position="4"/>
        <end position="183"/>
    </location>
</feature>
<dbReference type="PANTHER" id="PTHR40254:SF1">
    <property type="entry name" value="BLR0577 PROTEIN"/>
    <property type="match status" value="1"/>
</dbReference>
<keyword evidence="3" id="KW-1185">Reference proteome</keyword>
<dbReference type="EMBL" id="JQCE01000038">
    <property type="protein sequence ID" value="KRO16422.1"/>
    <property type="molecule type" value="Genomic_DNA"/>
</dbReference>
<comment type="caution">
    <text evidence="2">The sequence shown here is derived from an EMBL/GenBank/DDBJ whole genome shotgun (WGS) entry which is preliminary data.</text>
</comment>
<evidence type="ECO:0000313" key="3">
    <source>
        <dbReference type="Proteomes" id="UP000050969"/>
    </source>
</evidence>
<name>A0A0R2MS88_9LACO</name>
<dbReference type="RefSeq" id="WP_054777345.1">
    <property type="nucleotide sequence ID" value="NZ_BBBX01000011.1"/>
</dbReference>
<dbReference type="Proteomes" id="UP000050969">
    <property type="component" value="Unassembled WGS sequence"/>
</dbReference>
<dbReference type="SUPFAM" id="SSF51905">
    <property type="entry name" value="FAD/NAD(P)-binding domain"/>
    <property type="match status" value="1"/>
</dbReference>
<evidence type="ECO:0000313" key="2">
    <source>
        <dbReference type="EMBL" id="KRO16422.1"/>
    </source>
</evidence>
<sequence length="616" mass="69338">MKLAIVGAGPRGLLILERLIAWQQNHYPLTSVDITLYDPFPIGGRVWVTDQPHELIMNTASQQITLFYDNSVETNGPLAPGPSLAEWAQRYAVDYIQTIDVPHAQSFIDEAKHLGPNDYASRPLYGIYIQWVYEELLRRKSANVSVDFVQTPVDSIERHGDKYTVTTNAGSSVVDFAVMALGNIENTPTRDQLNLMEYAQANHRLYMQPGFPGEGDLSGLTKDDTVVLRGLGLSFFDFMARLTQGRGGTFTENDDQTLTYHATGKEPKIVAGSRRGMPYRAKGRNQKGPGEEWQPHFLTDSQIKRFKASGHITGQDFWTLLQHEVEYIYYTLLIEADYPDVPLDQFQLDFLADPDNSLTQYPIKQEDRLDWSYLANPAGDDVTDFTAFFVDYLKTDAVEAEKGSKTGPLTSALEVLRDMRDPIRQIVENELLADDQYLDFFLRWFNPLNDFLSIGPPAIRIQQLQALVKAGIVTLLPPGMTVTGDHGFFDTSSTTQPDQVYHGTALIEARVPAVNAPTARNPLLQQLLTDKYASLYELQLQTEKRFQSGAIAVDRQTNQLLDPSGHMQRGLYLWGVPTEGVHWLTTASPRPYVNDVSLKTADTMVENMWQEFGDRV</sequence>
<dbReference type="InterPro" id="IPR052189">
    <property type="entry name" value="L-asp_N-monooxygenase_NS-form"/>
</dbReference>
<dbReference type="InterPro" id="IPR036188">
    <property type="entry name" value="FAD/NAD-bd_sf"/>
</dbReference>
<dbReference type="AlphaFoldDB" id="A0A0R2MS88"/>
<dbReference type="PANTHER" id="PTHR40254">
    <property type="entry name" value="BLR0577 PROTEIN"/>
    <property type="match status" value="1"/>
</dbReference>
<accession>A0A0R2MS88</accession>
<proteinExistence type="predicted"/>
<dbReference type="PATRIC" id="fig|1293598.4.peg.1267"/>
<reference evidence="2 3" key="1">
    <citation type="journal article" date="2015" name="Genome Announc.">
        <title>Expanding the biotechnology potential of lactobacilli through comparative genomics of 213 strains and associated genera.</title>
        <authorList>
            <person name="Sun Z."/>
            <person name="Harris H.M."/>
            <person name="McCann A."/>
            <person name="Guo C."/>
            <person name="Argimon S."/>
            <person name="Zhang W."/>
            <person name="Yang X."/>
            <person name="Jeffery I.B."/>
            <person name="Cooney J.C."/>
            <person name="Kagawa T.F."/>
            <person name="Liu W."/>
            <person name="Song Y."/>
            <person name="Salvetti E."/>
            <person name="Wrobel A."/>
            <person name="Rasinkangas P."/>
            <person name="Parkhill J."/>
            <person name="Rea M.C."/>
            <person name="O'Sullivan O."/>
            <person name="Ritari J."/>
            <person name="Douillard F.P."/>
            <person name="Paul Ross R."/>
            <person name="Yang R."/>
            <person name="Briner A.E."/>
            <person name="Felis G.E."/>
            <person name="de Vos W.M."/>
            <person name="Barrangou R."/>
            <person name="Klaenhammer T.R."/>
            <person name="Caufield P.W."/>
            <person name="Cui Y."/>
            <person name="Zhang H."/>
            <person name="O'Toole P.W."/>
        </authorList>
    </citation>
    <scope>NUCLEOTIDE SEQUENCE [LARGE SCALE GENOMIC DNA]</scope>
    <source>
        <strain evidence="2 3">DSM 24301</strain>
    </source>
</reference>
<dbReference type="OrthoDB" id="6309046at2"/>
<dbReference type="Pfam" id="PF13454">
    <property type="entry name" value="NAD_binding_9"/>
    <property type="match status" value="1"/>
</dbReference>
<gene>
    <name evidence="2" type="ORF">IV56_GL001204</name>
</gene>